<feature type="region of interest" description="Disordered" evidence="1">
    <location>
        <begin position="67"/>
        <end position="94"/>
    </location>
</feature>
<dbReference type="Proteomes" id="UP001500282">
    <property type="component" value="Unassembled WGS sequence"/>
</dbReference>
<organism evidence="2 3">
    <name type="scientific">Streptomyces javensis</name>
    <dbReference type="NCBI Taxonomy" id="114698"/>
    <lineage>
        <taxon>Bacteria</taxon>
        <taxon>Bacillati</taxon>
        <taxon>Actinomycetota</taxon>
        <taxon>Actinomycetes</taxon>
        <taxon>Kitasatosporales</taxon>
        <taxon>Streptomycetaceae</taxon>
        <taxon>Streptomyces</taxon>
        <taxon>Streptomyces violaceusniger group</taxon>
    </lineage>
</organism>
<gene>
    <name evidence="2" type="ORF">GCM10009579_66120</name>
</gene>
<proteinExistence type="predicted"/>
<reference evidence="2 3" key="1">
    <citation type="journal article" date="2019" name="Int. J. Syst. Evol. Microbiol.">
        <title>The Global Catalogue of Microorganisms (GCM) 10K type strain sequencing project: providing services to taxonomists for standard genome sequencing and annotation.</title>
        <authorList>
            <consortium name="The Broad Institute Genomics Platform"/>
            <consortium name="The Broad Institute Genome Sequencing Center for Infectious Disease"/>
            <person name="Wu L."/>
            <person name="Ma J."/>
        </authorList>
    </citation>
    <scope>NUCLEOTIDE SEQUENCE [LARGE SCALE GENOMIC DNA]</scope>
    <source>
        <strain evidence="2 3">JCM 11448</strain>
    </source>
</reference>
<name>A0ABN1X8B6_9ACTN</name>
<comment type="caution">
    <text evidence="2">The sequence shown here is derived from an EMBL/GenBank/DDBJ whole genome shotgun (WGS) entry which is preliminary data.</text>
</comment>
<evidence type="ECO:0000256" key="1">
    <source>
        <dbReference type="SAM" id="MobiDB-lite"/>
    </source>
</evidence>
<sequence>MRPESLLIRRLHDAISSASNGGSVRMWFAIWQPTIIREYTSRTNATYAQPDQVRTYLMSANPQLIRPRGRESWSTRSGGLGADVSGTVVRRRCP</sequence>
<keyword evidence="3" id="KW-1185">Reference proteome</keyword>
<evidence type="ECO:0000313" key="2">
    <source>
        <dbReference type="EMBL" id="GAA1291796.1"/>
    </source>
</evidence>
<dbReference type="EMBL" id="BAAAIH010000049">
    <property type="protein sequence ID" value="GAA1291796.1"/>
    <property type="molecule type" value="Genomic_DNA"/>
</dbReference>
<accession>A0ABN1X8B6</accession>
<protein>
    <submittedName>
        <fullName evidence="2">Uncharacterized protein</fullName>
    </submittedName>
</protein>
<evidence type="ECO:0000313" key="3">
    <source>
        <dbReference type="Proteomes" id="UP001500282"/>
    </source>
</evidence>